<keyword evidence="3" id="KW-1185">Reference proteome</keyword>
<protein>
    <submittedName>
        <fullName evidence="2">Uncharacterized protein</fullName>
    </submittedName>
</protein>
<evidence type="ECO:0000256" key="1">
    <source>
        <dbReference type="SAM" id="MobiDB-lite"/>
    </source>
</evidence>
<dbReference type="Proteomes" id="UP000657918">
    <property type="component" value="Unassembled WGS sequence"/>
</dbReference>
<sequence>MDNEGLNNNIYGSGNHRVSGDVQSTETFRSDDGQKMVVDILKDGSENLDILNSGFAVVAAAGTSNEVVRELFMELKIDEPILEALNRQSKGNKLLQQEQDSQWMQP</sequence>
<dbReference type="OrthoDB" id="1723301at2759"/>
<gene>
    <name evidence="2" type="ORF">SADUNF_Sadunf09G0085800</name>
</gene>
<evidence type="ECO:0000313" key="3">
    <source>
        <dbReference type="Proteomes" id="UP000657918"/>
    </source>
</evidence>
<proteinExistence type="predicted"/>
<comment type="caution">
    <text evidence="2">The sequence shown here is derived from an EMBL/GenBank/DDBJ whole genome shotgun (WGS) entry which is preliminary data.</text>
</comment>
<reference evidence="2 3" key="1">
    <citation type="submission" date="2020-10" db="EMBL/GenBank/DDBJ databases">
        <title>Plant Genome Project.</title>
        <authorList>
            <person name="Zhang R.-G."/>
        </authorList>
    </citation>
    <scope>NUCLEOTIDE SEQUENCE [LARGE SCALE GENOMIC DNA]</scope>
    <source>
        <strain evidence="2">FAFU-HL-1</strain>
        <tissue evidence="2">Leaf</tissue>
    </source>
</reference>
<feature type="region of interest" description="Disordered" evidence="1">
    <location>
        <begin position="1"/>
        <end position="29"/>
    </location>
</feature>
<dbReference type="AlphaFoldDB" id="A0A835MWE1"/>
<feature type="compositionally biased region" description="Polar residues" evidence="1">
    <location>
        <begin position="1"/>
        <end position="12"/>
    </location>
</feature>
<evidence type="ECO:0000313" key="2">
    <source>
        <dbReference type="EMBL" id="KAF9675936.1"/>
    </source>
</evidence>
<name>A0A835MWE1_9ROSI</name>
<dbReference type="EMBL" id="JADGMS010000009">
    <property type="protein sequence ID" value="KAF9675936.1"/>
    <property type="molecule type" value="Genomic_DNA"/>
</dbReference>
<organism evidence="2 3">
    <name type="scientific">Salix dunnii</name>
    <dbReference type="NCBI Taxonomy" id="1413687"/>
    <lineage>
        <taxon>Eukaryota</taxon>
        <taxon>Viridiplantae</taxon>
        <taxon>Streptophyta</taxon>
        <taxon>Embryophyta</taxon>
        <taxon>Tracheophyta</taxon>
        <taxon>Spermatophyta</taxon>
        <taxon>Magnoliopsida</taxon>
        <taxon>eudicotyledons</taxon>
        <taxon>Gunneridae</taxon>
        <taxon>Pentapetalae</taxon>
        <taxon>rosids</taxon>
        <taxon>fabids</taxon>
        <taxon>Malpighiales</taxon>
        <taxon>Salicaceae</taxon>
        <taxon>Saliceae</taxon>
        <taxon>Salix</taxon>
    </lineage>
</organism>
<accession>A0A835MWE1</accession>